<evidence type="ECO:0000313" key="1">
    <source>
        <dbReference type="EMBL" id="PAC73077.1"/>
    </source>
</evidence>
<dbReference type="RefSeq" id="WP_226845651.1">
    <property type="nucleotide sequence ID" value="NZ_BJLC01000002.1"/>
</dbReference>
<organism evidence="1 2">
    <name type="scientific">Bifidobacterium pseudocatenulatum</name>
    <dbReference type="NCBI Taxonomy" id="28026"/>
    <lineage>
        <taxon>Bacteria</taxon>
        <taxon>Bacillati</taxon>
        <taxon>Actinomycetota</taxon>
        <taxon>Actinomycetes</taxon>
        <taxon>Bifidobacteriales</taxon>
        <taxon>Bifidobacteriaceae</taxon>
        <taxon>Bifidobacterium</taxon>
    </lineage>
</organism>
<name>A0A267WKD2_BIFPS</name>
<dbReference type="NCBIfam" id="TIGR02532">
    <property type="entry name" value="IV_pilin_GFxxxE"/>
    <property type="match status" value="1"/>
</dbReference>
<dbReference type="Proteomes" id="UP000216789">
    <property type="component" value="Unassembled WGS sequence"/>
</dbReference>
<sequence length="220" mass="23523">MSGTTSGKLRIRAVAQRMARGESGVTLVEMMVSLFIFAIVSTMFTTAIVQYLHSTSADAIRSRSSTEIATSVQSLDRYVRYAEGVEYDATNHTLTMVTPGDSGAKQCVVITYQDATWKNGTVSDYGSVKVKTKPYDASVTSWSTRAVLGSVMNNESGGTSDDSLFASRLFTMDGTNRVVRYSPVTGSYVSGKPVTSNTSTSFTARNVKSGGTAIDFTPCG</sequence>
<proteinExistence type="predicted"/>
<dbReference type="PROSITE" id="PS00409">
    <property type="entry name" value="PROKAR_NTER_METHYL"/>
    <property type="match status" value="1"/>
</dbReference>
<accession>A0A267WKD2</accession>
<dbReference type="InterPro" id="IPR012902">
    <property type="entry name" value="N_methyl_site"/>
</dbReference>
<evidence type="ECO:0000313" key="2">
    <source>
        <dbReference type="Proteomes" id="UP000216789"/>
    </source>
</evidence>
<comment type="caution">
    <text evidence="1">The sequence shown here is derived from an EMBL/GenBank/DDBJ whole genome shotgun (WGS) entry which is preliminary data.</text>
</comment>
<reference evidence="1 2" key="1">
    <citation type="journal article" date="2017" name="ISME J.">
        <title>Unveiling bifidobacterial biogeography across the mammalian branch of the tree of life.</title>
        <authorList>
            <person name="Milani C."/>
            <person name="Mangifesta M."/>
            <person name="Mancabelli L."/>
            <person name="Lugli G.A."/>
            <person name="James K."/>
            <person name="Duranti S."/>
            <person name="Turroni F."/>
            <person name="Ferrario C."/>
            <person name="Ossiprandi M.C."/>
            <person name="van Sinderen D."/>
            <person name="Ventura M."/>
        </authorList>
    </citation>
    <scope>NUCLEOTIDE SEQUENCE [LARGE SCALE GENOMIC DNA]</scope>
    <source>
        <strain evidence="1 2">1E</strain>
    </source>
</reference>
<dbReference type="AlphaFoldDB" id="A0A267WKD2"/>
<gene>
    <name evidence="1" type="ORF">BPS1E_1551</name>
</gene>
<dbReference type="Pfam" id="PF07963">
    <property type="entry name" value="N_methyl"/>
    <property type="match status" value="1"/>
</dbReference>
<protein>
    <submittedName>
        <fullName evidence="1">Uncharacterized protein</fullName>
    </submittedName>
</protein>
<dbReference type="EMBL" id="MNLB01000009">
    <property type="protein sequence ID" value="PAC73077.1"/>
    <property type="molecule type" value="Genomic_DNA"/>
</dbReference>